<proteinExistence type="predicted"/>
<organism evidence="2 3">
    <name type="scientific">Blastopirellula marina</name>
    <dbReference type="NCBI Taxonomy" id="124"/>
    <lineage>
        <taxon>Bacteria</taxon>
        <taxon>Pseudomonadati</taxon>
        <taxon>Planctomycetota</taxon>
        <taxon>Planctomycetia</taxon>
        <taxon>Pirellulales</taxon>
        <taxon>Pirellulaceae</taxon>
        <taxon>Blastopirellula</taxon>
    </lineage>
</organism>
<keyword evidence="1" id="KW-1133">Transmembrane helix</keyword>
<sequence>MGGVGLRDWFQAEFAVGEEMGTIPWYERGVRRILRRLVPKELYSSTFLAGVQVLPGLLFLIPIFARQQFDLRI</sequence>
<name>A0A2S8FM76_9BACT</name>
<keyword evidence="1" id="KW-0472">Membrane</keyword>
<evidence type="ECO:0000313" key="2">
    <source>
        <dbReference type="EMBL" id="PQO33292.1"/>
    </source>
</evidence>
<evidence type="ECO:0000256" key="1">
    <source>
        <dbReference type="SAM" id="Phobius"/>
    </source>
</evidence>
<accession>A0A2S8FM76</accession>
<protein>
    <submittedName>
        <fullName evidence="2">Uncharacterized protein</fullName>
    </submittedName>
</protein>
<reference evidence="2 3" key="1">
    <citation type="submission" date="2018-02" db="EMBL/GenBank/DDBJ databases">
        <title>Comparative genomes isolates from brazilian mangrove.</title>
        <authorList>
            <person name="Araujo J.E."/>
            <person name="Taketani R.G."/>
            <person name="Silva M.C.P."/>
            <person name="Loureco M.V."/>
            <person name="Andreote F.D."/>
        </authorList>
    </citation>
    <scope>NUCLEOTIDE SEQUENCE [LARGE SCALE GENOMIC DNA]</scope>
    <source>
        <strain evidence="2 3">HEX-2 MGV</strain>
    </source>
</reference>
<comment type="caution">
    <text evidence="2">The sequence shown here is derived from an EMBL/GenBank/DDBJ whole genome shotgun (WGS) entry which is preliminary data.</text>
</comment>
<dbReference type="Proteomes" id="UP000240009">
    <property type="component" value="Unassembled WGS sequence"/>
</dbReference>
<gene>
    <name evidence="2" type="ORF">C5Y96_10600</name>
</gene>
<feature type="transmembrane region" description="Helical" evidence="1">
    <location>
        <begin position="42"/>
        <end position="65"/>
    </location>
</feature>
<keyword evidence="1" id="KW-0812">Transmembrane</keyword>
<evidence type="ECO:0000313" key="3">
    <source>
        <dbReference type="Proteomes" id="UP000240009"/>
    </source>
</evidence>
<dbReference type="AlphaFoldDB" id="A0A2S8FM76"/>
<dbReference type="EMBL" id="PUIA01000035">
    <property type="protein sequence ID" value="PQO33292.1"/>
    <property type="molecule type" value="Genomic_DNA"/>
</dbReference>